<keyword evidence="1" id="KW-1133">Transmembrane helix</keyword>
<evidence type="ECO:0000259" key="2">
    <source>
        <dbReference type="Pfam" id="PF14351"/>
    </source>
</evidence>
<feature type="transmembrane region" description="Helical" evidence="1">
    <location>
        <begin position="96"/>
        <end position="117"/>
    </location>
</feature>
<dbReference type="InterPro" id="IPR025513">
    <property type="entry name" value="DUF4401"/>
</dbReference>
<organism evidence="3 4">
    <name type="scientific">Sphingobacterium bambusae</name>
    <dbReference type="NCBI Taxonomy" id="662858"/>
    <lineage>
        <taxon>Bacteria</taxon>
        <taxon>Pseudomonadati</taxon>
        <taxon>Bacteroidota</taxon>
        <taxon>Sphingobacteriia</taxon>
        <taxon>Sphingobacteriales</taxon>
        <taxon>Sphingobacteriaceae</taxon>
        <taxon>Sphingobacterium</taxon>
    </lineage>
</organism>
<feature type="transmembrane region" description="Helical" evidence="1">
    <location>
        <begin position="72"/>
        <end position="90"/>
    </location>
</feature>
<keyword evidence="4" id="KW-1185">Reference proteome</keyword>
<feature type="transmembrane region" description="Helical" evidence="1">
    <location>
        <begin position="209"/>
        <end position="227"/>
    </location>
</feature>
<dbReference type="EMBL" id="JBHUPB010000014">
    <property type="protein sequence ID" value="MFD2969610.1"/>
    <property type="molecule type" value="Genomic_DNA"/>
</dbReference>
<feature type="transmembrane region" description="Helical" evidence="1">
    <location>
        <begin position="233"/>
        <end position="254"/>
    </location>
</feature>
<sequence length="354" mass="38553">MDYKNKLSDTLAYFQSKETGAVNFQESAIEQAYMTEAPKQTLPIKVLSILGGLLTAIAFFGFLLITGFYKSGIALTCIGVLAIGAGAIISQKHDSILLDTISISSVIIGFILVGVGLAELEVSEKKIMICFIAIALLCLVLAKSYLLTFVSTLIVHGSIIAYLMSSDQPSLVPIYVALLGILIAYVHLKEAKLICLSNFIARGYNPVKTALIFAFVSGLMFLRGAFLPQVHPYFLLVTSTTCIILILYVTHKILNVFAVTKWSTKSLAYALTLLTLAPTVVTPGISGALLLLLLGFLTNYKTGLVIAGVSLLYFIGQCYYDLQFTLLTKSISLFASGIFFVILYLFIAKRHEQH</sequence>
<proteinExistence type="predicted"/>
<protein>
    <submittedName>
        <fullName evidence="3">DUF4401 domain-containing protein</fullName>
    </submittedName>
</protein>
<keyword evidence="1" id="KW-0812">Transmembrane</keyword>
<reference evidence="4" key="1">
    <citation type="journal article" date="2019" name="Int. J. Syst. Evol. Microbiol.">
        <title>The Global Catalogue of Microorganisms (GCM) 10K type strain sequencing project: providing services to taxonomists for standard genome sequencing and annotation.</title>
        <authorList>
            <consortium name="The Broad Institute Genomics Platform"/>
            <consortium name="The Broad Institute Genome Sequencing Center for Infectious Disease"/>
            <person name="Wu L."/>
            <person name="Ma J."/>
        </authorList>
    </citation>
    <scope>NUCLEOTIDE SEQUENCE [LARGE SCALE GENOMIC DNA]</scope>
    <source>
        <strain evidence="4">KCTC 22814</strain>
    </source>
</reference>
<dbReference type="Proteomes" id="UP001597525">
    <property type="component" value="Unassembled WGS sequence"/>
</dbReference>
<evidence type="ECO:0000313" key="3">
    <source>
        <dbReference type="EMBL" id="MFD2969610.1"/>
    </source>
</evidence>
<evidence type="ECO:0000256" key="1">
    <source>
        <dbReference type="SAM" id="Phobius"/>
    </source>
</evidence>
<feature type="transmembrane region" description="Helical" evidence="1">
    <location>
        <begin position="44"/>
        <end position="65"/>
    </location>
</feature>
<dbReference type="RefSeq" id="WP_320185443.1">
    <property type="nucleotide sequence ID" value="NZ_CP138332.1"/>
</dbReference>
<comment type="caution">
    <text evidence="3">The sequence shown here is derived from an EMBL/GenBank/DDBJ whole genome shotgun (WGS) entry which is preliminary data.</text>
</comment>
<gene>
    <name evidence="3" type="ORF">ACFS7Y_19605</name>
</gene>
<feature type="transmembrane region" description="Helical" evidence="1">
    <location>
        <begin position="266"/>
        <end position="294"/>
    </location>
</feature>
<keyword evidence="1" id="KW-0472">Membrane</keyword>
<feature type="transmembrane region" description="Helical" evidence="1">
    <location>
        <begin position="331"/>
        <end position="348"/>
    </location>
</feature>
<accession>A0ABW6BPI2</accession>
<feature type="transmembrane region" description="Helical" evidence="1">
    <location>
        <begin position="129"/>
        <end position="150"/>
    </location>
</feature>
<feature type="transmembrane region" description="Helical" evidence="1">
    <location>
        <begin position="300"/>
        <end position="319"/>
    </location>
</feature>
<feature type="transmembrane region" description="Helical" evidence="1">
    <location>
        <begin position="170"/>
        <end position="188"/>
    </location>
</feature>
<name>A0ABW6BPI2_9SPHI</name>
<feature type="domain" description="DUF4401" evidence="2">
    <location>
        <begin position="42"/>
        <end position="349"/>
    </location>
</feature>
<evidence type="ECO:0000313" key="4">
    <source>
        <dbReference type="Proteomes" id="UP001597525"/>
    </source>
</evidence>
<dbReference type="Pfam" id="PF14351">
    <property type="entry name" value="DUF4401"/>
    <property type="match status" value="1"/>
</dbReference>